<dbReference type="Proteomes" id="UP000231094">
    <property type="component" value="Unassembled WGS sequence"/>
</dbReference>
<feature type="region of interest" description="Disordered" evidence="1">
    <location>
        <begin position="73"/>
        <end position="103"/>
    </location>
</feature>
<organism evidence="2 3">
    <name type="scientific">Snodgrassella alvi</name>
    <dbReference type="NCBI Taxonomy" id="1196083"/>
    <lineage>
        <taxon>Bacteria</taxon>
        <taxon>Pseudomonadati</taxon>
        <taxon>Pseudomonadota</taxon>
        <taxon>Betaproteobacteria</taxon>
        <taxon>Neisseriales</taxon>
        <taxon>Neisseriaceae</taxon>
        <taxon>Snodgrassella</taxon>
    </lineage>
</organism>
<reference evidence="2 3" key="1">
    <citation type="journal article" date="2017" name="MBio">
        <title>Type VI secretion-mediated competition in the bee gut microbiome.</title>
        <authorList>
            <person name="Steele M.I."/>
            <person name="Kwong W.K."/>
            <person name="Powell J.E."/>
            <person name="Whiteley M."/>
            <person name="Moran N.A."/>
        </authorList>
    </citation>
    <scope>NUCLEOTIDE SEQUENCE [LARGE SCALE GENOMIC DNA]</scope>
    <source>
        <strain evidence="2 3">PEB0171</strain>
    </source>
</reference>
<sequence>MSNDTVIIGCKIANGLLLQVDDKTVKINGFNTSNVIGGHGITENVPADFWQAWLAKNKDRDITKNGLIFAHSNTKDTTAEAKEKRKTKSSTEPISPPKNNELE</sequence>
<dbReference type="AlphaFoldDB" id="A0A2N9Y3I9"/>
<dbReference type="EMBL" id="MEIV01000053">
    <property type="protein sequence ID" value="PIT62026.1"/>
    <property type="molecule type" value="Genomic_DNA"/>
</dbReference>
<dbReference type="RefSeq" id="WP_100117059.1">
    <property type="nucleotide sequence ID" value="NZ_CP132374.1"/>
</dbReference>
<gene>
    <name evidence="2" type="ORF">BHC47_05925</name>
</gene>
<protein>
    <submittedName>
        <fullName evidence="2">Uncharacterized protein</fullName>
    </submittedName>
</protein>
<comment type="caution">
    <text evidence="2">The sequence shown here is derived from an EMBL/GenBank/DDBJ whole genome shotgun (WGS) entry which is preliminary data.</text>
</comment>
<evidence type="ECO:0000313" key="3">
    <source>
        <dbReference type="Proteomes" id="UP000231094"/>
    </source>
</evidence>
<feature type="compositionally biased region" description="Basic and acidic residues" evidence="1">
    <location>
        <begin position="73"/>
        <end position="83"/>
    </location>
</feature>
<name>A0A2N9Y3I9_9NEIS</name>
<evidence type="ECO:0000256" key="1">
    <source>
        <dbReference type="SAM" id="MobiDB-lite"/>
    </source>
</evidence>
<evidence type="ECO:0000313" key="2">
    <source>
        <dbReference type="EMBL" id="PIT62026.1"/>
    </source>
</evidence>
<accession>A0A2N9Y3I9</accession>
<proteinExistence type="predicted"/>